<evidence type="ECO:0000313" key="3">
    <source>
        <dbReference type="Proteomes" id="UP000240527"/>
    </source>
</evidence>
<keyword evidence="3" id="KW-1185">Reference proteome</keyword>
<sequence>MKRAIFLAGVALACLSLSACSSFDAALQPGGVGEKVLTNLEGCHREYSGAIGAGVTGSFRIICDPAPSSEAGVKPATPPGGT</sequence>
<gene>
    <name evidence="2" type="ORF">B7G68_15160</name>
</gene>
<keyword evidence="1" id="KW-0732">Signal</keyword>
<evidence type="ECO:0000256" key="1">
    <source>
        <dbReference type="SAM" id="SignalP"/>
    </source>
</evidence>
<dbReference type="RefSeq" id="WP_013080053.1">
    <property type="nucleotide sequence ID" value="NZ_CP027850.1"/>
</dbReference>
<reference evidence="2 3" key="1">
    <citation type="journal article" date="2015" name="Biotechnol. Bioeng.">
        <title>Genome sequence and phenotypic characterization of Caulobacter segnis.</title>
        <authorList>
            <person name="Patel S."/>
            <person name="Fletcher B."/>
            <person name="Scott D.C."/>
            <person name="Ely B."/>
        </authorList>
    </citation>
    <scope>NUCLEOTIDE SEQUENCE [LARGE SCALE GENOMIC DNA]</scope>
    <source>
        <strain evidence="2 3">TK0059</strain>
    </source>
</reference>
<proteinExistence type="predicted"/>
<dbReference type="PROSITE" id="PS51257">
    <property type="entry name" value="PROKAR_LIPOPROTEIN"/>
    <property type="match status" value="1"/>
</dbReference>
<name>A0ABN5IVI6_9CAUL</name>
<feature type="signal peptide" evidence="1">
    <location>
        <begin position="1"/>
        <end position="19"/>
    </location>
</feature>
<dbReference type="Proteomes" id="UP000240527">
    <property type="component" value="Chromosome"/>
</dbReference>
<organism evidence="2 3">
    <name type="scientific">Caulobacter segnis</name>
    <dbReference type="NCBI Taxonomy" id="88688"/>
    <lineage>
        <taxon>Bacteria</taxon>
        <taxon>Pseudomonadati</taxon>
        <taxon>Pseudomonadota</taxon>
        <taxon>Alphaproteobacteria</taxon>
        <taxon>Caulobacterales</taxon>
        <taxon>Caulobacteraceae</taxon>
        <taxon>Caulobacter</taxon>
    </lineage>
</organism>
<accession>A0ABN5IVI6</accession>
<dbReference type="EMBL" id="CP027850">
    <property type="protein sequence ID" value="AVQ03070.1"/>
    <property type="molecule type" value="Genomic_DNA"/>
</dbReference>
<evidence type="ECO:0008006" key="4">
    <source>
        <dbReference type="Google" id="ProtNLM"/>
    </source>
</evidence>
<feature type="chain" id="PRO_5045278182" description="Lipoprotein" evidence="1">
    <location>
        <begin position="20"/>
        <end position="82"/>
    </location>
</feature>
<protein>
    <recommendedName>
        <fullName evidence="4">Lipoprotein</fullName>
    </recommendedName>
</protein>
<evidence type="ECO:0000313" key="2">
    <source>
        <dbReference type="EMBL" id="AVQ03070.1"/>
    </source>
</evidence>